<keyword evidence="1" id="KW-1133">Transmembrane helix</keyword>
<organism evidence="2 3">
    <name type="scientific">Noviherbaspirillum pedocola</name>
    <dbReference type="NCBI Taxonomy" id="2801341"/>
    <lineage>
        <taxon>Bacteria</taxon>
        <taxon>Pseudomonadati</taxon>
        <taxon>Pseudomonadota</taxon>
        <taxon>Betaproteobacteria</taxon>
        <taxon>Burkholderiales</taxon>
        <taxon>Oxalobacteraceae</taxon>
        <taxon>Noviherbaspirillum</taxon>
    </lineage>
</organism>
<dbReference type="RefSeq" id="WP_200591232.1">
    <property type="nucleotide sequence ID" value="NZ_JAEPBG010000002.1"/>
</dbReference>
<accession>A0A934SXG2</accession>
<keyword evidence="1" id="KW-0472">Membrane</keyword>
<reference evidence="2" key="1">
    <citation type="submission" date="2021-01" db="EMBL/GenBank/DDBJ databases">
        <title>Genome sequence of strain Noviherbaspirillum sp. DKR-6.</title>
        <authorList>
            <person name="Chaudhary D.K."/>
        </authorList>
    </citation>
    <scope>NUCLEOTIDE SEQUENCE</scope>
    <source>
        <strain evidence="2">DKR-6</strain>
    </source>
</reference>
<gene>
    <name evidence="2" type="ORF">JJB74_07730</name>
</gene>
<evidence type="ECO:0000313" key="2">
    <source>
        <dbReference type="EMBL" id="MBK4734489.1"/>
    </source>
</evidence>
<protein>
    <recommendedName>
        <fullName evidence="4">Transmembrane protein</fullName>
    </recommendedName>
</protein>
<dbReference type="Proteomes" id="UP000622890">
    <property type="component" value="Unassembled WGS sequence"/>
</dbReference>
<dbReference type="AlphaFoldDB" id="A0A934SXG2"/>
<keyword evidence="3" id="KW-1185">Reference proteome</keyword>
<proteinExistence type="predicted"/>
<dbReference type="EMBL" id="JAEPBG010000002">
    <property type="protein sequence ID" value="MBK4734489.1"/>
    <property type="molecule type" value="Genomic_DNA"/>
</dbReference>
<name>A0A934SXG2_9BURK</name>
<feature type="transmembrane region" description="Helical" evidence="1">
    <location>
        <begin position="12"/>
        <end position="30"/>
    </location>
</feature>
<keyword evidence="1" id="KW-0812">Transmembrane</keyword>
<sequence>MNALQQTVCDTVYVIAAILLIALLFPFVIARAQPDWQGFALTCAAVALVSPLLSRMLCWACSRLGAR</sequence>
<evidence type="ECO:0000313" key="3">
    <source>
        <dbReference type="Proteomes" id="UP000622890"/>
    </source>
</evidence>
<feature type="transmembrane region" description="Helical" evidence="1">
    <location>
        <begin position="36"/>
        <end position="58"/>
    </location>
</feature>
<evidence type="ECO:0000256" key="1">
    <source>
        <dbReference type="SAM" id="Phobius"/>
    </source>
</evidence>
<evidence type="ECO:0008006" key="4">
    <source>
        <dbReference type="Google" id="ProtNLM"/>
    </source>
</evidence>
<comment type="caution">
    <text evidence="2">The sequence shown here is derived from an EMBL/GenBank/DDBJ whole genome shotgun (WGS) entry which is preliminary data.</text>
</comment>